<evidence type="ECO:0000313" key="3">
    <source>
        <dbReference type="Proteomes" id="UP001165590"/>
    </source>
</evidence>
<evidence type="ECO:0000259" key="1">
    <source>
        <dbReference type="Pfam" id="PF18376"/>
    </source>
</evidence>
<dbReference type="EMBL" id="JAIFZO010000002">
    <property type="protein sequence ID" value="MCX4238956.1"/>
    <property type="molecule type" value="Genomic_DNA"/>
</dbReference>
<accession>A0ABT3VHC2</accession>
<dbReference type="Pfam" id="PF18376">
    <property type="entry name" value="MDD_C"/>
    <property type="match status" value="1"/>
</dbReference>
<proteinExistence type="predicted"/>
<comment type="caution">
    <text evidence="2">The sequence shown here is derived from an EMBL/GenBank/DDBJ whole genome shotgun (WGS) entry which is preliminary data.</text>
</comment>
<keyword evidence="3" id="KW-1185">Reference proteome</keyword>
<dbReference type="RefSeq" id="WP_267031208.1">
    <property type="nucleotide sequence ID" value="NZ_JAIFZO010000002.1"/>
</dbReference>
<dbReference type="PANTHER" id="PTHR10977:SF3">
    <property type="entry name" value="DIPHOSPHOMEVALONATE DECARBOXYLASE"/>
    <property type="match status" value="1"/>
</dbReference>
<feature type="domain" description="Mvd1 C-terminal" evidence="1">
    <location>
        <begin position="1"/>
        <end position="118"/>
    </location>
</feature>
<reference evidence="2" key="1">
    <citation type="journal article" date="2022" name="bioRxiv">
        <title>Discovery and biosynthetic assessment of Streptomyces ortus sp nov. isolated from a deep-sea sponge.</title>
        <authorList>
            <person name="Williams S.E."/>
        </authorList>
    </citation>
    <scope>NUCLEOTIDE SEQUENCE</scope>
    <source>
        <strain evidence="2">A15ISP2-DRY2</strain>
    </source>
</reference>
<dbReference type="PANTHER" id="PTHR10977">
    <property type="entry name" value="DIPHOSPHOMEVALONATE DECARBOXYLASE"/>
    <property type="match status" value="1"/>
</dbReference>
<dbReference type="InterPro" id="IPR041431">
    <property type="entry name" value="Mvd1_C"/>
</dbReference>
<name>A0ABT3VHC2_9ACTN</name>
<dbReference type="Proteomes" id="UP001165590">
    <property type="component" value="Unassembled WGS sequence"/>
</dbReference>
<dbReference type="Gene3D" id="3.30.70.890">
    <property type="entry name" value="GHMP kinase, C-terminal domain"/>
    <property type="match status" value="1"/>
</dbReference>
<protein>
    <recommendedName>
        <fullName evidence="1">Mvd1 C-terminal domain-containing protein</fullName>
    </recommendedName>
</protein>
<gene>
    <name evidence="2" type="ORF">K3769_40545</name>
</gene>
<organism evidence="2 3">
    <name type="scientific">Streptomyces ortus</name>
    <dbReference type="NCBI Taxonomy" id="2867268"/>
    <lineage>
        <taxon>Bacteria</taxon>
        <taxon>Bacillati</taxon>
        <taxon>Actinomycetota</taxon>
        <taxon>Actinomycetes</taxon>
        <taxon>Kitasatosporales</taxon>
        <taxon>Streptomycetaceae</taxon>
        <taxon>Streptomyces</taxon>
    </lineage>
</organism>
<dbReference type="SUPFAM" id="SSF55060">
    <property type="entry name" value="GHMP Kinase, C-terminal domain"/>
    <property type="match status" value="1"/>
</dbReference>
<sequence length="139" mass="15064">MSSREAMRRTVATSPLYRDWVTDSRADLARMHTALHEGDMAAVGAITERNALGMHATMEAARPAVRYRTAATDAVLGHIRRLREEGVGAWATMDAGPNVKVLCASADARRIAARMRETTDARVIVAHSGPGARLQRVTA</sequence>
<dbReference type="InterPro" id="IPR036554">
    <property type="entry name" value="GHMP_kinase_C_sf"/>
</dbReference>
<evidence type="ECO:0000313" key="2">
    <source>
        <dbReference type="EMBL" id="MCX4238956.1"/>
    </source>
</evidence>